<sequence length="276" mass="31105">MHSFNFKTKKQSYPVKVRINEPSDSQNNNLNITLVLMTAIGVPLRKYRTFIDALTQKGFTVVSADYPCCGENRPHIKRGVDYGYRDLVVSFIPKLIDVAKQTTPDNQIILFGHSLGAHIASLYCATTDFAMVGVATGNIHYKNWKGFGKIKILAAIVTFELLIRVYGYLPGYKVGFGHREAKTLMKDWLHTAKTGRYDFMRKSLNTGLGRGLFINIVGDDFAPYKSTKRLSKLCADSQLNKVKIDPSLKGNPHSAWLKSPNEIIDEVYKNLDFFVD</sequence>
<dbReference type="PIRSF" id="PIRSF037442">
    <property type="entry name" value="UCP037442_abhydr"/>
    <property type="match status" value="1"/>
</dbReference>
<organism evidence="2 3">
    <name type="scientific">Psychrobacter pasteurii</name>
    <dbReference type="NCBI Taxonomy" id="1945520"/>
    <lineage>
        <taxon>Bacteria</taxon>
        <taxon>Pseudomonadati</taxon>
        <taxon>Pseudomonadota</taxon>
        <taxon>Gammaproteobacteria</taxon>
        <taxon>Moraxellales</taxon>
        <taxon>Moraxellaceae</taxon>
        <taxon>Psychrobacter</taxon>
    </lineage>
</organism>
<protein>
    <submittedName>
        <fullName evidence="2">Alpha/beta hydrolase family protein</fullName>
    </submittedName>
</protein>
<reference evidence="3" key="1">
    <citation type="submission" date="2017-02" db="EMBL/GenBank/DDBJ databases">
        <authorList>
            <person name="Mornico D."/>
        </authorList>
    </citation>
    <scope>NUCLEOTIDE SEQUENCE [LARGE SCALE GENOMIC DNA]</scope>
</reference>
<name>A0A1R4EEE6_9GAMM</name>
<dbReference type="Pfam" id="PF00561">
    <property type="entry name" value="Abhydrolase_1"/>
    <property type="match status" value="1"/>
</dbReference>
<evidence type="ECO:0000259" key="1">
    <source>
        <dbReference type="Pfam" id="PF00561"/>
    </source>
</evidence>
<dbReference type="InterPro" id="IPR029058">
    <property type="entry name" value="AB_hydrolase_fold"/>
</dbReference>
<dbReference type="InterPro" id="IPR017208">
    <property type="entry name" value="UCP037442_abhydr"/>
</dbReference>
<gene>
    <name evidence="2" type="ORF">A1019T_00827</name>
</gene>
<keyword evidence="3" id="KW-1185">Reference proteome</keyword>
<dbReference type="STRING" id="1945520.A1019T_00827"/>
<dbReference type="Gene3D" id="3.40.50.1820">
    <property type="entry name" value="alpha/beta hydrolase"/>
    <property type="match status" value="1"/>
</dbReference>
<dbReference type="Proteomes" id="UP000188169">
    <property type="component" value="Unassembled WGS sequence"/>
</dbReference>
<dbReference type="SUPFAM" id="SSF53474">
    <property type="entry name" value="alpha/beta-Hydrolases"/>
    <property type="match status" value="1"/>
</dbReference>
<dbReference type="RefSeq" id="WP_077448244.1">
    <property type="nucleotide sequence ID" value="NZ_FUGD01000065.1"/>
</dbReference>
<accession>A0A1R4EEE6</accession>
<dbReference type="AlphaFoldDB" id="A0A1R4EEE6"/>
<feature type="domain" description="AB hydrolase-1" evidence="1">
    <location>
        <begin position="46"/>
        <end position="126"/>
    </location>
</feature>
<evidence type="ECO:0000313" key="3">
    <source>
        <dbReference type="Proteomes" id="UP000188169"/>
    </source>
</evidence>
<keyword evidence="2" id="KW-0378">Hydrolase</keyword>
<dbReference type="InterPro" id="IPR000073">
    <property type="entry name" value="AB_hydrolase_1"/>
</dbReference>
<evidence type="ECO:0000313" key="2">
    <source>
        <dbReference type="EMBL" id="SJM36860.1"/>
    </source>
</evidence>
<dbReference type="GO" id="GO:0016787">
    <property type="term" value="F:hydrolase activity"/>
    <property type="evidence" value="ECO:0007669"/>
    <property type="project" value="UniProtKB-KW"/>
</dbReference>
<dbReference type="OrthoDB" id="9785076at2"/>
<dbReference type="EMBL" id="FUGD01000065">
    <property type="protein sequence ID" value="SJM36860.1"/>
    <property type="molecule type" value="Genomic_DNA"/>
</dbReference>
<proteinExistence type="predicted"/>